<feature type="domain" description="SnoaL-like" evidence="1">
    <location>
        <begin position="22"/>
        <end position="121"/>
    </location>
</feature>
<dbReference type="Pfam" id="PF12680">
    <property type="entry name" value="SnoaL_2"/>
    <property type="match status" value="1"/>
</dbReference>
<reference evidence="2 3" key="1">
    <citation type="submission" date="2018-04" db="EMBL/GenBank/DDBJ databases">
        <title>Genomic Encyclopedia of Archaeal and Bacterial Type Strains, Phase II (KMG-II): from individual species to whole genera.</title>
        <authorList>
            <person name="Goeker M."/>
        </authorList>
    </citation>
    <scope>NUCLEOTIDE SEQUENCE [LARGE SCALE GENOMIC DNA]</scope>
    <source>
        <strain evidence="2 3">DSM 28823</strain>
    </source>
</reference>
<keyword evidence="3" id="KW-1185">Reference proteome</keyword>
<dbReference type="Proteomes" id="UP000243525">
    <property type="component" value="Unassembled WGS sequence"/>
</dbReference>
<organism evidence="2 3">
    <name type="scientific">Mangrovibacterium marinum</name>
    <dbReference type="NCBI Taxonomy" id="1639118"/>
    <lineage>
        <taxon>Bacteria</taxon>
        <taxon>Pseudomonadati</taxon>
        <taxon>Bacteroidota</taxon>
        <taxon>Bacteroidia</taxon>
        <taxon>Marinilabiliales</taxon>
        <taxon>Prolixibacteraceae</taxon>
        <taxon>Mangrovibacterium</taxon>
    </lineage>
</organism>
<dbReference type="AlphaFoldDB" id="A0A2T5C2C2"/>
<evidence type="ECO:0000259" key="1">
    <source>
        <dbReference type="Pfam" id="PF12680"/>
    </source>
</evidence>
<sequence length="138" mass="15219">MNNESREPFKLEEAKQGVESSIRGFSEALAAGDAKAASNYYTEDAVFMPHNSPIVTGRGNIEAALDGFIQAGFTKLKVESTWATGCGEYLVDTEKWTLSNGDVQLIGKSIVVWKLEDGIWRQYKDMINTDTPEPVPVE</sequence>
<dbReference type="GO" id="GO:0016853">
    <property type="term" value="F:isomerase activity"/>
    <property type="evidence" value="ECO:0007669"/>
    <property type="project" value="UniProtKB-KW"/>
</dbReference>
<dbReference type="InterPro" id="IPR037401">
    <property type="entry name" value="SnoaL-like"/>
</dbReference>
<evidence type="ECO:0000313" key="2">
    <source>
        <dbReference type="EMBL" id="PTN08849.1"/>
    </source>
</evidence>
<dbReference type="SUPFAM" id="SSF54427">
    <property type="entry name" value="NTF2-like"/>
    <property type="match status" value="1"/>
</dbReference>
<dbReference type="RefSeq" id="WP_107822232.1">
    <property type="nucleotide sequence ID" value="NZ_OY782574.1"/>
</dbReference>
<comment type="caution">
    <text evidence="2">The sequence shown here is derived from an EMBL/GenBank/DDBJ whole genome shotgun (WGS) entry which is preliminary data.</text>
</comment>
<proteinExistence type="predicted"/>
<dbReference type="OrthoDB" id="9814425at2"/>
<keyword evidence="2" id="KW-0413">Isomerase</keyword>
<evidence type="ECO:0000313" key="3">
    <source>
        <dbReference type="Proteomes" id="UP000243525"/>
    </source>
</evidence>
<protein>
    <submittedName>
        <fullName evidence="2">Ketosteroid isomerase-like protein</fullName>
    </submittedName>
</protein>
<accession>A0A2T5C2C2</accession>
<dbReference type="Gene3D" id="3.10.450.50">
    <property type="match status" value="1"/>
</dbReference>
<gene>
    <name evidence="2" type="ORF">C8N47_107211</name>
</gene>
<dbReference type="EMBL" id="QAAD01000007">
    <property type="protein sequence ID" value="PTN08849.1"/>
    <property type="molecule type" value="Genomic_DNA"/>
</dbReference>
<dbReference type="InterPro" id="IPR032710">
    <property type="entry name" value="NTF2-like_dom_sf"/>
</dbReference>
<name>A0A2T5C2C2_9BACT</name>